<dbReference type="PROSITE" id="PS00146">
    <property type="entry name" value="BETA_LACTAMASE_A"/>
    <property type="match status" value="1"/>
</dbReference>
<dbReference type="PANTHER" id="PTHR35333">
    <property type="entry name" value="BETA-LACTAMASE"/>
    <property type="match status" value="1"/>
</dbReference>
<dbReference type="InterPro" id="IPR023650">
    <property type="entry name" value="Beta-lactam_class-A_AS"/>
</dbReference>
<evidence type="ECO:0000256" key="5">
    <source>
        <dbReference type="ARBA" id="ARBA00023251"/>
    </source>
</evidence>
<dbReference type="PRINTS" id="PR00118">
    <property type="entry name" value="BLACTAMASEA"/>
</dbReference>
<gene>
    <name evidence="9" type="ORF">C8N38_104183</name>
</gene>
<evidence type="ECO:0000256" key="6">
    <source>
        <dbReference type="RuleBase" id="RU361140"/>
    </source>
</evidence>
<dbReference type="AlphaFoldDB" id="A0A8E2VMQ2"/>
<keyword evidence="5 6" id="KW-0046">Antibiotic resistance</keyword>
<feature type="signal peptide" evidence="7">
    <location>
        <begin position="1"/>
        <end position="26"/>
    </location>
</feature>
<dbReference type="InterPro" id="IPR000871">
    <property type="entry name" value="Beta-lactam_class-A"/>
</dbReference>
<evidence type="ECO:0000313" key="9">
    <source>
        <dbReference type="EMBL" id="PTW50548.1"/>
    </source>
</evidence>
<evidence type="ECO:0000256" key="3">
    <source>
        <dbReference type="ARBA" id="ARBA00012865"/>
    </source>
</evidence>
<evidence type="ECO:0000259" key="8">
    <source>
        <dbReference type="Pfam" id="PF13354"/>
    </source>
</evidence>
<dbReference type="EMBL" id="QAYC01000004">
    <property type="protein sequence ID" value="PTW50548.1"/>
    <property type="molecule type" value="Genomic_DNA"/>
</dbReference>
<reference evidence="9 10" key="1">
    <citation type="submission" date="2018-04" db="EMBL/GenBank/DDBJ databases">
        <title>Genomic Encyclopedia of Archaeal and Bacterial Type Strains, Phase II (KMG-II): from individual species to whole genera.</title>
        <authorList>
            <person name="Goeker M."/>
        </authorList>
    </citation>
    <scope>NUCLEOTIDE SEQUENCE [LARGE SCALE GENOMIC DNA]</scope>
    <source>
        <strain evidence="9 10">DSM 19783</strain>
    </source>
</reference>
<dbReference type="Pfam" id="PF13354">
    <property type="entry name" value="Beta-lactamase2"/>
    <property type="match status" value="1"/>
</dbReference>
<keyword evidence="4 6" id="KW-0378">Hydrolase</keyword>
<dbReference type="InterPro" id="IPR012338">
    <property type="entry name" value="Beta-lactam/transpept-like"/>
</dbReference>
<keyword evidence="7" id="KW-0732">Signal</keyword>
<evidence type="ECO:0000256" key="4">
    <source>
        <dbReference type="ARBA" id="ARBA00022801"/>
    </source>
</evidence>
<dbReference type="GO" id="GO:0046677">
    <property type="term" value="P:response to antibiotic"/>
    <property type="evidence" value="ECO:0007669"/>
    <property type="project" value="UniProtKB-UniRule"/>
</dbReference>
<dbReference type="GO" id="GO:0030655">
    <property type="term" value="P:beta-lactam antibiotic catabolic process"/>
    <property type="evidence" value="ECO:0007669"/>
    <property type="project" value="InterPro"/>
</dbReference>
<feature type="domain" description="Beta-lactamase class A catalytic" evidence="8">
    <location>
        <begin position="53"/>
        <end position="269"/>
    </location>
</feature>
<dbReference type="EC" id="3.5.2.6" evidence="3 6"/>
<protein>
    <recommendedName>
        <fullName evidence="3 6">Beta-lactamase</fullName>
        <ecNumber evidence="3 6">3.5.2.6</ecNumber>
    </recommendedName>
</protein>
<comment type="catalytic activity">
    <reaction evidence="1 6">
        <text>a beta-lactam + H2O = a substituted beta-amino acid</text>
        <dbReference type="Rhea" id="RHEA:20401"/>
        <dbReference type="ChEBI" id="CHEBI:15377"/>
        <dbReference type="ChEBI" id="CHEBI:35627"/>
        <dbReference type="ChEBI" id="CHEBI:140347"/>
        <dbReference type="EC" id="3.5.2.6"/>
    </reaction>
</comment>
<comment type="similarity">
    <text evidence="2 6">Belongs to the class-A beta-lactamase family.</text>
</comment>
<organism evidence="9 10">
    <name type="scientific">Rhodovulum kholense</name>
    <dbReference type="NCBI Taxonomy" id="453584"/>
    <lineage>
        <taxon>Bacteria</taxon>
        <taxon>Pseudomonadati</taxon>
        <taxon>Pseudomonadota</taxon>
        <taxon>Alphaproteobacteria</taxon>
        <taxon>Rhodobacterales</taxon>
        <taxon>Paracoccaceae</taxon>
        <taxon>Rhodovulum</taxon>
    </lineage>
</organism>
<evidence type="ECO:0000256" key="7">
    <source>
        <dbReference type="SAM" id="SignalP"/>
    </source>
</evidence>
<comment type="caution">
    <text evidence="9">The sequence shown here is derived from an EMBL/GenBank/DDBJ whole genome shotgun (WGS) entry which is preliminary data.</text>
</comment>
<name>A0A8E2VMQ2_9RHOB</name>
<accession>A0A8E2VMQ2</accession>
<sequence length="298" mass="31518">MSYPLRLPRLLAGLALGLALCGPALARTAEDDAARALTDTIARLETALPARIGVAIRDNGSDWGWSHRDSERFLMASTFKSVLCGAVLDRADRGLLSLGDAVAIPPEAILDYAPVAETHVGGTMTLGDLCLATLDMSDNTAANLLIDRLGGPQEVTAFLRRIGDPVTRLDRTEPGLNLFDPADPRDTTSPAAMAATWQRLLLGDVLSPASRARLADWMSHGSVTASLIRASTPPDWTVSDKSGGGRDYTRNLVAMIQAPGRAPVVVAIYLSDCPADWATRNAAVAEIGAAVIALLKTR</sequence>
<evidence type="ECO:0000256" key="2">
    <source>
        <dbReference type="ARBA" id="ARBA00009009"/>
    </source>
</evidence>
<feature type="chain" id="PRO_5034985488" description="Beta-lactamase" evidence="7">
    <location>
        <begin position="27"/>
        <end position="298"/>
    </location>
</feature>
<dbReference type="RefSeq" id="WP_108025706.1">
    <property type="nucleotide sequence ID" value="NZ_QAYC01000004.1"/>
</dbReference>
<dbReference type="SUPFAM" id="SSF56601">
    <property type="entry name" value="beta-lactamase/transpeptidase-like"/>
    <property type="match status" value="1"/>
</dbReference>
<keyword evidence="10" id="KW-1185">Reference proteome</keyword>
<dbReference type="OrthoDB" id="9784149at2"/>
<dbReference type="InterPro" id="IPR045155">
    <property type="entry name" value="Beta-lactam_cat"/>
</dbReference>
<dbReference type="PANTHER" id="PTHR35333:SF3">
    <property type="entry name" value="BETA-LACTAMASE-TYPE TRANSPEPTIDASE FOLD CONTAINING PROTEIN"/>
    <property type="match status" value="1"/>
</dbReference>
<dbReference type="Proteomes" id="UP000244037">
    <property type="component" value="Unassembled WGS sequence"/>
</dbReference>
<dbReference type="GO" id="GO:0008800">
    <property type="term" value="F:beta-lactamase activity"/>
    <property type="evidence" value="ECO:0007669"/>
    <property type="project" value="UniProtKB-UniRule"/>
</dbReference>
<dbReference type="NCBIfam" id="NF033103">
    <property type="entry name" value="bla_class_A"/>
    <property type="match status" value="1"/>
</dbReference>
<proteinExistence type="inferred from homology"/>
<dbReference type="Gene3D" id="3.40.710.10">
    <property type="entry name" value="DD-peptidase/beta-lactamase superfamily"/>
    <property type="match status" value="1"/>
</dbReference>
<evidence type="ECO:0000256" key="1">
    <source>
        <dbReference type="ARBA" id="ARBA00001526"/>
    </source>
</evidence>
<evidence type="ECO:0000313" key="10">
    <source>
        <dbReference type="Proteomes" id="UP000244037"/>
    </source>
</evidence>